<evidence type="ECO:0000256" key="1">
    <source>
        <dbReference type="SAM" id="SignalP"/>
    </source>
</evidence>
<dbReference type="Gene3D" id="3.40.190.10">
    <property type="entry name" value="Periplasmic binding protein-like II"/>
    <property type="match status" value="2"/>
</dbReference>
<dbReference type="AlphaFoldDB" id="A0A0J6CUN6"/>
<organism evidence="2 3">
    <name type="scientific">Guptibacillus hwajinpoensis</name>
    <dbReference type="NCBI Taxonomy" id="208199"/>
    <lineage>
        <taxon>Bacteria</taxon>
        <taxon>Bacillati</taxon>
        <taxon>Bacillota</taxon>
        <taxon>Bacilli</taxon>
        <taxon>Bacillales</taxon>
        <taxon>Guptibacillaceae</taxon>
        <taxon>Guptibacillus</taxon>
    </lineage>
</organism>
<keyword evidence="3" id="KW-1185">Reference proteome</keyword>
<dbReference type="SUPFAM" id="SSF53850">
    <property type="entry name" value="Periplasmic binding protein-like II"/>
    <property type="match status" value="1"/>
</dbReference>
<feature type="chain" id="PRO_5038718911" evidence="1">
    <location>
        <begin position="25"/>
        <end position="426"/>
    </location>
</feature>
<accession>A0A0J6CUN6</accession>
<evidence type="ECO:0000313" key="3">
    <source>
        <dbReference type="Proteomes" id="UP000035996"/>
    </source>
</evidence>
<feature type="signal peptide" evidence="1">
    <location>
        <begin position="1"/>
        <end position="24"/>
    </location>
</feature>
<comment type="caution">
    <text evidence="2">The sequence shown here is derived from an EMBL/GenBank/DDBJ whole genome shotgun (WGS) entry which is preliminary data.</text>
</comment>
<dbReference type="RefSeq" id="WP_048311491.1">
    <property type="nucleotide sequence ID" value="NZ_CP119526.1"/>
</dbReference>
<proteinExistence type="predicted"/>
<dbReference type="Proteomes" id="UP000035996">
    <property type="component" value="Unassembled WGS sequence"/>
</dbReference>
<dbReference type="OrthoDB" id="9798191at2"/>
<dbReference type="STRING" id="157733.AB986_12675"/>
<dbReference type="PANTHER" id="PTHR43649:SF14">
    <property type="entry name" value="BLR3389 PROTEIN"/>
    <property type="match status" value="1"/>
</dbReference>
<dbReference type="InterPro" id="IPR050490">
    <property type="entry name" value="Bact_solute-bd_prot1"/>
</dbReference>
<dbReference type="Pfam" id="PF01547">
    <property type="entry name" value="SBP_bac_1"/>
    <property type="match status" value="1"/>
</dbReference>
<name>A0A0J6CUN6_9BACL</name>
<gene>
    <name evidence="2" type="ORF">AB986_12675</name>
</gene>
<dbReference type="PATRIC" id="fig|157733.3.peg.569"/>
<keyword evidence="1" id="KW-0732">Signal</keyword>
<evidence type="ECO:0000313" key="2">
    <source>
        <dbReference type="EMBL" id="KMM36780.1"/>
    </source>
</evidence>
<dbReference type="PROSITE" id="PS51257">
    <property type="entry name" value="PROKAR_LIPOPROTEIN"/>
    <property type="match status" value="1"/>
</dbReference>
<dbReference type="PANTHER" id="PTHR43649">
    <property type="entry name" value="ARABINOSE-BINDING PROTEIN-RELATED"/>
    <property type="match status" value="1"/>
</dbReference>
<sequence length="426" mass="47204">MKKLTALLSVIAMLLLAACGGNQGASTSTGSGDGDEKVIEMWHIETGEREALFEEVAKQFEEENDGVKVKLLQAPNDAYKQKLAVSMSGGNPPDIFQSWGGGWLKHFVDQGNVEDITANVDQDHYLEMALNNGTFDDKVYGVPMGLSLDVIFYNKEIFEKYNLEEPKTYEEFTNVIKTLNENDVTPLALTNKTKWPGAYYLMNFASRIGGPDLFESAFNREGRGFDDPAYVQAGEYIQELVEMDAFNKGFNGIPYDEGRGRQLMYSGQAAMMDMTISFLNNVREEAPDFEEKLGFFVFPTIPGGEGNQTQVGGATGPVWSVASESEHPELAAEFIKALTTKETSQKFTDRTGTLTAVKGVVPKDDFVKEFYEVAQNASHIQMPYDQTLPPELAELHKDTTQALFGLSMTPEEAAKKMEAKAEELLE</sequence>
<reference evidence="2" key="1">
    <citation type="submission" date="2015-06" db="EMBL/GenBank/DDBJ databases">
        <authorList>
            <person name="Liu B."/>
            <person name="Wang J."/>
            <person name="Zhu Y."/>
            <person name="Liu G."/>
            <person name="Chen Q."/>
            <person name="Zheng C."/>
            <person name="Che J."/>
            <person name="Ge C."/>
            <person name="Shi H."/>
            <person name="Pan Z."/>
            <person name="Liu X."/>
        </authorList>
    </citation>
    <scope>NUCLEOTIDE SEQUENCE [LARGE SCALE GENOMIC DNA]</scope>
    <source>
        <strain evidence="2">DSM 16346</strain>
    </source>
</reference>
<dbReference type="InterPro" id="IPR006059">
    <property type="entry name" value="SBP"/>
</dbReference>
<protein>
    <submittedName>
        <fullName evidence="2">Sugar ABC transporter substrate-binding protein</fullName>
    </submittedName>
</protein>
<dbReference type="EMBL" id="LELK01000004">
    <property type="protein sequence ID" value="KMM36780.1"/>
    <property type="molecule type" value="Genomic_DNA"/>
</dbReference>